<dbReference type="EMBL" id="JAHYIQ010000040">
    <property type="protein sequence ID" value="KAK1118818.1"/>
    <property type="molecule type" value="Genomic_DNA"/>
</dbReference>
<organism evidence="1 2">
    <name type="scientific">Melipona bicolor</name>
    <dbReference type="NCBI Taxonomy" id="60889"/>
    <lineage>
        <taxon>Eukaryota</taxon>
        <taxon>Metazoa</taxon>
        <taxon>Ecdysozoa</taxon>
        <taxon>Arthropoda</taxon>
        <taxon>Hexapoda</taxon>
        <taxon>Insecta</taxon>
        <taxon>Pterygota</taxon>
        <taxon>Neoptera</taxon>
        <taxon>Endopterygota</taxon>
        <taxon>Hymenoptera</taxon>
        <taxon>Apocrita</taxon>
        <taxon>Aculeata</taxon>
        <taxon>Apoidea</taxon>
        <taxon>Anthophila</taxon>
        <taxon>Apidae</taxon>
        <taxon>Melipona</taxon>
    </lineage>
</organism>
<name>A0AA40FHT9_9HYME</name>
<sequence length="107" mass="11971">MVILVFSIETQSRLISCGEIILRPFALIFASIEINVDHPVVGNLKQTQKVGYHLATMNQAETRPYERTIGSRDIPTVVRGRYCLTVVTVGDRQRSDSPRSSKRPDVG</sequence>
<protein>
    <submittedName>
        <fullName evidence="1">Uncharacterized protein</fullName>
    </submittedName>
</protein>
<accession>A0AA40FHT9</accession>
<dbReference type="Proteomes" id="UP001177670">
    <property type="component" value="Unassembled WGS sequence"/>
</dbReference>
<proteinExistence type="predicted"/>
<evidence type="ECO:0000313" key="1">
    <source>
        <dbReference type="EMBL" id="KAK1118818.1"/>
    </source>
</evidence>
<reference evidence="1" key="1">
    <citation type="submission" date="2021-10" db="EMBL/GenBank/DDBJ databases">
        <title>Melipona bicolor Genome sequencing and assembly.</title>
        <authorList>
            <person name="Araujo N.S."/>
            <person name="Arias M.C."/>
        </authorList>
    </citation>
    <scope>NUCLEOTIDE SEQUENCE</scope>
    <source>
        <strain evidence="1">USP_2M_L1-L4_2017</strain>
        <tissue evidence="1">Whole body</tissue>
    </source>
</reference>
<gene>
    <name evidence="1" type="ORF">K0M31_014592</name>
</gene>
<dbReference type="AlphaFoldDB" id="A0AA40FHT9"/>
<comment type="caution">
    <text evidence="1">The sequence shown here is derived from an EMBL/GenBank/DDBJ whole genome shotgun (WGS) entry which is preliminary data.</text>
</comment>
<keyword evidence="2" id="KW-1185">Reference proteome</keyword>
<evidence type="ECO:0000313" key="2">
    <source>
        <dbReference type="Proteomes" id="UP001177670"/>
    </source>
</evidence>